<dbReference type="EMBL" id="FR823386">
    <property type="protein sequence ID" value="CBZ51458.1"/>
    <property type="molecule type" value="Genomic_DNA"/>
</dbReference>
<dbReference type="GeneID" id="13440458"/>
<evidence type="ECO:0000256" key="1">
    <source>
        <dbReference type="SAM" id="MobiDB-lite"/>
    </source>
</evidence>
<dbReference type="Gene3D" id="6.10.140.1230">
    <property type="match status" value="1"/>
</dbReference>
<accession>F0VCU3</accession>
<keyword evidence="3" id="KW-1185">Reference proteome</keyword>
<proteinExistence type="predicted"/>
<dbReference type="Proteomes" id="UP000007494">
    <property type="component" value="Chromosome V"/>
</dbReference>
<protein>
    <submittedName>
        <fullName evidence="2">Putative SNF7 family domain-containing protein</fullName>
    </submittedName>
</protein>
<dbReference type="OrthoDB" id="1532798at2759"/>
<dbReference type="FunCoup" id="F0VCU3">
    <property type="interactions" value="472"/>
</dbReference>
<dbReference type="eggNOG" id="KOG3230">
    <property type="taxonomic scope" value="Eukaryota"/>
</dbReference>
<organism evidence="2 3">
    <name type="scientific">Neospora caninum (strain Liverpool)</name>
    <dbReference type="NCBI Taxonomy" id="572307"/>
    <lineage>
        <taxon>Eukaryota</taxon>
        <taxon>Sar</taxon>
        <taxon>Alveolata</taxon>
        <taxon>Apicomplexa</taxon>
        <taxon>Conoidasida</taxon>
        <taxon>Coccidia</taxon>
        <taxon>Eucoccidiorida</taxon>
        <taxon>Eimeriorina</taxon>
        <taxon>Sarcocystidae</taxon>
        <taxon>Neospora</taxon>
    </lineage>
</organism>
<dbReference type="InParanoid" id="F0VCU3"/>
<dbReference type="VEuPathDB" id="ToxoDB:NCLIV_012560"/>
<feature type="region of interest" description="Disordered" evidence="1">
    <location>
        <begin position="1"/>
        <end position="21"/>
    </location>
</feature>
<evidence type="ECO:0000313" key="3">
    <source>
        <dbReference type="Proteomes" id="UP000007494"/>
    </source>
</evidence>
<reference evidence="3" key="1">
    <citation type="journal article" date="2012" name="PLoS Pathog.">
        <title>Comparative genomics of the apicomplexan parasites Toxoplasma gondii and Neospora caninum: Coccidia differing in host range and transmission strategy.</title>
        <authorList>
            <person name="Reid A.J."/>
            <person name="Vermont S.J."/>
            <person name="Cotton J.A."/>
            <person name="Harris D."/>
            <person name="Hill-Cawthorne G.A."/>
            <person name="Konen-Waisman S."/>
            <person name="Latham S.M."/>
            <person name="Mourier T."/>
            <person name="Norton R."/>
            <person name="Quail M.A."/>
            <person name="Sanders M."/>
            <person name="Shanmugam D."/>
            <person name="Sohal A."/>
            <person name="Wasmuth J.D."/>
            <person name="Brunk B."/>
            <person name="Grigg M.E."/>
            <person name="Howard J.C."/>
            <person name="Parkinson J."/>
            <person name="Roos D.S."/>
            <person name="Trees A.J."/>
            <person name="Berriman M."/>
            <person name="Pain A."/>
            <person name="Wastling J.M."/>
        </authorList>
    </citation>
    <scope>NUCLEOTIDE SEQUENCE [LARGE SCALE GENOMIC DNA]</scope>
    <source>
        <strain evidence="3">Liverpool</strain>
    </source>
</reference>
<dbReference type="AlphaFoldDB" id="F0VCU3"/>
<gene>
    <name evidence="2" type="ORF">NCLIV_012560</name>
</gene>
<sequence length="216" mass="23634">MGAADSKEKLEEAVRENRRSISRSVRELDREALALNRLEQQLLSQIRSQAIAETAVLMKVNKTLNLPQLEGVMNDFMHESHRLGLLEEMMTDVIDNATADTEEEEAEEAIVNQVLHSASAHLSHRLAAAPPPCRLDVPVAVGSAPVACGAQSLEPQRPVQEGTGLLRKPRCEPHRVGLPTLLASGGGFGGDTRLGPQGAVCEMEREIEKRLLDLRR</sequence>
<dbReference type="Pfam" id="PF03357">
    <property type="entry name" value="Snf7"/>
    <property type="match status" value="1"/>
</dbReference>
<evidence type="ECO:0000313" key="2">
    <source>
        <dbReference type="EMBL" id="CBZ51458.1"/>
    </source>
</evidence>
<dbReference type="InterPro" id="IPR005024">
    <property type="entry name" value="Snf7_fam"/>
</dbReference>
<dbReference type="PANTHER" id="PTHR10476">
    <property type="entry name" value="CHARGED MULTIVESICULAR BODY PROTEIN"/>
    <property type="match status" value="1"/>
</dbReference>
<name>F0VCU3_NEOCL</name>
<dbReference type="RefSeq" id="XP_003881491.1">
    <property type="nucleotide sequence ID" value="XM_003881442.1"/>
</dbReference>
<dbReference type="GO" id="GO:0007034">
    <property type="term" value="P:vacuolar transport"/>
    <property type="evidence" value="ECO:0007669"/>
    <property type="project" value="InterPro"/>
</dbReference>